<name>A0A409WSU4_9AGAR</name>
<dbReference type="Proteomes" id="UP000284706">
    <property type="component" value="Unassembled WGS sequence"/>
</dbReference>
<gene>
    <name evidence="1" type="ORF">CVT26_013859</name>
</gene>
<sequence>MTASAFQQKALSQNNQNSQLALNPPIIRTAKLETWPPPLPPKYRGHRQIYGFHVDEKKMTEFAAANFPKVLTRGFWMILAWFAQRLRFHAQYAHVRLKGAAADDVDVPPGAEVVVGPTGIRQFMVLTVTSWERRAWDARPTVEQFEIMKEITGVEPGWYIDVDTYGLIRQE</sequence>
<dbReference type="InParanoid" id="A0A409WSU4"/>
<dbReference type="AlphaFoldDB" id="A0A409WSU4"/>
<protein>
    <submittedName>
        <fullName evidence="1">Uncharacterized protein</fullName>
    </submittedName>
</protein>
<evidence type="ECO:0000313" key="2">
    <source>
        <dbReference type="Proteomes" id="UP000284706"/>
    </source>
</evidence>
<reference evidence="1 2" key="1">
    <citation type="journal article" date="2018" name="Evol. Lett.">
        <title>Horizontal gene cluster transfer increased hallucinogenic mushroom diversity.</title>
        <authorList>
            <person name="Reynolds H.T."/>
            <person name="Vijayakumar V."/>
            <person name="Gluck-Thaler E."/>
            <person name="Korotkin H.B."/>
            <person name="Matheny P.B."/>
            <person name="Slot J.C."/>
        </authorList>
    </citation>
    <scope>NUCLEOTIDE SEQUENCE [LARGE SCALE GENOMIC DNA]</scope>
    <source>
        <strain evidence="1 2">SRW20</strain>
    </source>
</reference>
<dbReference type="EMBL" id="NHYE01004851">
    <property type="protein sequence ID" value="PPQ81588.1"/>
    <property type="molecule type" value="Genomic_DNA"/>
</dbReference>
<comment type="caution">
    <text evidence="1">The sequence shown here is derived from an EMBL/GenBank/DDBJ whole genome shotgun (WGS) entry which is preliminary data.</text>
</comment>
<keyword evidence="2" id="KW-1185">Reference proteome</keyword>
<accession>A0A409WSU4</accession>
<proteinExistence type="predicted"/>
<organism evidence="1 2">
    <name type="scientific">Gymnopilus dilepis</name>
    <dbReference type="NCBI Taxonomy" id="231916"/>
    <lineage>
        <taxon>Eukaryota</taxon>
        <taxon>Fungi</taxon>
        <taxon>Dikarya</taxon>
        <taxon>Basidiomycota</taxon>
        <taxon>Agaricomycotina</taxon>
        <taxon>Agaricomycetes</taxon>
        <taxon>Agaricomycetidae</taxon>
        <taxon>Agaricales</taxon>
        <taxon>Agaricineae</taxon>
        <taxon>Hymenogastraceae</taxon>
        <taxon>Gymnopilus</taxon>
    </lineage>
</organism>
<dbReference type="OrthoDB" id="2609391at2759"/>
<evidence type="ECO:0000313" key="1">
    <source>
        <dbReference type="EMBL" id="PPQ81588.1"/>
    </source>
</evidence>